<dbReference type="Proteomes" id="UP001244341">
    <property type="component" value="Chromosome 8b"/>
</dbReference>
<evidence type="ECO:0000256" key="4">
    <source>
        <dbReference type="ARBA" id="ARBA00022801"/>
    </source>
</evidence>
<feature type="domain" description="Beta-mannosidase-like galactose-binding" evidence="11">
    <location>
        <begin position="32"/>
        <end position="205"/>
    </location>
</feature>
<dbReference type="InterPro" id="IPR050887">
    <property type="entry name" value="Beta-mannosidase_GH2"/>
</dbReference>
<name>A0ABY8UAQ3_TETOB</name>
<evidence type="ECO:0000313" key="13">
    <source>
        <dbReference type="Proteomes" id="UP001244341"/>
    </source>
</evidence>
<dbReference type="InterPro" id="IPR013783">
    <property type="entry name" value="Ig-like_fold"/>
</dbReference>
<dbReference type="SUPFAM" id="SSF49785">
    <property type="entry name" value="Galactose-binding domain-like"/>
    <property type="match status" value="1"/>
</dbReference>
<dbReference type="Pfam" id="PF17786">
    <property type="entry name" value="Mannosidase_ig"/>
    <property type="match status" value="1"/>
</dbReference>
<keyword evidence="6" id="KW-0326">Glycosidase</keyword>
<dbReference type="InterPro" id="IPR041625">
    <property type="entry name" value="Beta-mannosidase_Ig"/>
</dbReference>
<proteinExistence type="predicted"/>
<evidence type="ECO:0000259" key="10">
    <source>
        <dbReference type="Pfam" id="PF17786"/>
    </source>
</evidence>
<comment type="catalytic activity">
    <reaction evidence="1">
        <text>Hydrolysis of terminal, non-reducing beta-D-mannose residues in beta-D-mannosides.</text>
        <dbReference type="EC" id="3.2.1.25"/>
    </reaction>
</comment>
<dbReference type="InterPro" id="IPR017853">
    <property type="entry name" value="GH"/>
</dbReference>
<dbReference type="Gene3D" id="3.20.20.80">
    <property type="entry name" value="Glycosidases"/>
    <property type="match status" value="1"/>
</dbReference>
<comment type="pathway">
    <text evidence="2">Glycan metabolism; N-glycan degradation.</text>
</comment>
<dbReference type="Gene3D" id="2.60.40.10">
    <property type="entry name" value="Immunoglobulins"/>
    <property type="match status" value="2"/>
</dbReference>
<dbReference type="EC" id="3.2.1.25" evidence="3"/>
<dbReference type="Pfam" id="PF22666">
    <property type="entry name" value="Glyco_hydro_2_N2"/>
    <property type="match status" value="1"/>
</dbReference>
<dbReference type="InterPro" id="IPR041447">
    <property type="entry name" value="Mannosidase_ig"/>
</dbReference>
<feature type="domain" description="Mannosidase Ig/CBM-like" evidence="10">
    <location>
        <begin position="865"/>
        <end position="965"/>
    </location>
</feature>
<feature type="domain" description="Beta-mannosidase Ig-fold" evidence="9">
    <location>
        <begin position="970"/>
        <end position="1052"/>
    </location>
</feature>
<protein>
    <recommendedName>
        <fullName evidence="3">beta-mannosidase</fullName>
        <ecNumber evidence="3">3.2.1.25</ecNumber>
    </recommendedName>
</protein>
<keyword evidence="8" id="KW-0732">Signal</keyword>
<evidence type="ECO:0000256" key="6">
    <source>
        <dbReference type="ARBA" id="ARBA00023295"/>
    </source>
</evidence>
<evidence type="ECO:0000256" key="7">
    <source>
        <dbReference type="SAM" id="MobiDB-lite"/>
    </source>
</evidence>
<dbReference type="Gene3D" id="2.60.120.260">
    <property type="entry name" value="Galactose-binding domain-like"/>
    <property type="match status" value="1"/>
</dbReference>
<evidence type="ECO:0000256" key="3">
    <source>
        <dbReference type="ARBA" id="ARBA00012754"/>
    </source>
</evidence>
<evidence type="ECO:0000259" key="11">
    <source>
        <dbReference type="Pfam" id="PF22666"/>
    </source>
</evidence>
<evidence type="ECO:0000256" key="1">
    <source>
        <dbReference type="ARBA" id="ARBA00000829"/>
    </source>
</evidence>
<evidence type="ECO:0000256" key="2">
    <source>
        <dbReference type="ARBA" id="ARBA00004740"/>
    </source>
</evidence>
<accession>A0ABY8UAQ3</accession>
<evidence type="ECO:0000259" key="9">
    <source>
        <dbReference type="Pfam" id="PF17753"/>
    </source>
</evidence>
<organism evidence="12 13">
    <name type="scientific">Tetradesmus obliquus</name>
    <name type="common">Green alga</name>
    <name type="synonym">Acutodesmus obliquus</name>
    <dbReference type="NCBI Taxonomy" id="3088"/>
    <lineage>
        <taxon>Eukaryota</taxon>
        <taxon>Viridiplantae</taxon>
        <taxon>Chlorophyta</taxon>
        <taxon>core chlorophytes</taxon>
        <taxon>Chlorophyceae</taxon>
        <taxon>CS clade</taxon>
        <taxon>Sphaeropleales</taxon>
        <taxon>Scenedesmaceae</taxon>
        <taxon>Tetradesmus</taxon>
    </lineage>
</organism>
<dbReference type="InterPro" id="IPR054593">
    <property type="entry name" value="Beta-mannosidase-like_N2"/>
</dbReference>
<dbReference type="InterPro" id="IPR036156">
    <property type="entry name" value="Beta-gal/glucu_dom_sf"/>
</dbReference>
<keyword evidence="5" id="KW-0325">Glycoprotein</keyword>
<dbReference type="PANTHER" id="PTHR43730:SF1">
    <property type="entry name" value="BETA-MANNOSIDASE"/>
    <property type="match status" value="1"/>
</dbReference>
<dbReference type="InterPro" id="IPR008979">
    <property type="entry name" value="Galactose-bd-like_sf"/>
</dbReference>
<dbReference type="PANTHER" id="PTHR43730">
    <property type="entry name" value="BETA-MANNOSIDASE"/>
    <property type="match status" value="1"/>
</dbReference>
<dbReference type="SUPFAM" id="SSF49303">
    <property type="entry name" value="beta-Galactosidase/glucuronidase domain"/>
    <property type="match status" value="1"/>
</dbReference>
<dbReference type="Pfam" id="PF17753">
    <property type="entry name" value="Ig_mannosidase"/>
    <property type="match status" value="1"/>
</dbReference>
<evidence type="ECO:0000256" key="8">
    <source>
        <dbReference type="SAM" id="SignalP"/>
    </source>
</evidence>
<feature type="region of interest" description="Disordered" evidence="7">
    <location>
        <begin position="388"/>
        <end position="408"/>
    </location>
</feature>
<dbReference type="SUPFAM" id="SSF51445">
    <property type="entry name" value="(Trans)glycosidases"/>
    <property type="match status" value="1"/>
</dbReference>
<feature type="chain" id="PRO_5045701793" description="beta-mannosidase" evidence="8">
    <location>
        <begin position="22"/>
        <end position="1057"/>
    </location>
</feature>
<reference evidence="12 13" key="1">
    <citation type="submission" date="2023-05" db="EMBL/GenBank/DDBJ databases">
        <title>A 100% complete, gapless, phased diploid assembly of the Scenedesmus obliquus UTEX 3031 genome.</title>
        <authorList>
            <person name="Biondi T.C."/>
            <person name="Hanschen E.R."/>
            <person name="Kwon T."/>
            <person name="Eng W."/>
            <person name="Kruse C.P.S."/>
            <person name="Koehler S.I."/>
            <person name="Kunde Y."/>
            <person name="Gleasner C.D."/>
            <person name="You Mak K.T."/>
            <person name="Polle J."/>
            <person name="Hovde B.T."/>
            <person name="Starkenburg S.R."/>
        </authorList>
    </citation>
    <scope>NUCLEOTIDE SEQUENCE [LARGE SCALE GENOMIC DNA]</scope>
    <source>
        <strain evidence="12 13">DOE0152z</strain>
    </source>
</reference>
<dbReference type="EMBL" id="CP126215">
    <property type="protein sequence ID" value="WIA17526.1"/>
    <property type="molecule type" value="Genomic_DNA"/>
</dbReference>
<keyword evidence="4" id="KW-0378">Hydrolase</keyword>
<sequence>MARVLLLGSLLATLLIATVKAEAVLNLDGMPWTLTNGNGSISLTTNIPAYPLEVLRSNGVIGDPLYRYGEQDSRWVAFQEWTFSVTFSAEDAAKLAAQEQAVLYLGGVDTLGTISINGQTVLQTNNFHRHWTVPIKSFLDASGPNTLTISIAPAYNTTLEEQAKYPYFIPTLYNTGSIGAYNFARKPAFDFGWDWGPAFAASGIHGTVKIIAFSKPTLAGAYLAQSHDDEFFTLKVTSQFLTPDSGGYGTLRLALPELNITVEQEVEFLAGRQNSADLFEAATSIQVPRADVELWWPAGGNYGSHKLYNVTIEFEPLGSWCGTLAQGTPRPRRPSTGYSFLDQLLGMPGAPGAASGVDFNLDVQDGLRASLNIGDLFDFNIQIGQGANGRPGSAGSSNAGADSSSSSGTAGAVASSAECSYVRKRIGFRTVELVTDPLDKAVQDLFGDKPGFNFSENPKIIDSILFKQEGWQWALSDNGQWKRFEGNNSAVAGAVQESYYFKVNGVPIFLKGANVIPLSILPSNVTAELTQSILSAAVESHQNLLRVWGGGSYHSQEFYDFCDEHGIMVWQDAMFGGSHYPRNPEWLANIEEEITQQAERLSWHPSILAWCGNNELELSYEWANNTFIRSNRNMFVNDYMANIKTLRRAIKKVNPSNIFISSSPTKGTIVDDDEEFLLRWGWIGDTRYGSVHHYDYMSDCENFRSYPTAKFVTEFGWQSYPMPETYAAAMQPEVDWGVGNPMNEFRNRRTDVTPQFLYQYGLHFKLPKDWNPEDPQERMKRFRSYLWIGHMQHARCYETSLNFWRRLRSHATSLTMGVMYWQLNDIWQGASWSSLDYAGRWKPVHYAVKRAYAPIVIQAILDQSTVDIFIVSDLVNATSVNVQLTLVSLNDTAASCSAATVNSQRVVKFSVEVPGLFASKVKSIAVADLLAMRPGCTATTCFLTATATAEDAAPTEAQLWLVPFKAIEFSDPELHIESAEQVSPGTVEIKVTAERPAALVLVSELAPLSGHYNDNAFSINPCEPRVLSFTSHKGEIAPADLKEGAFYVESLFNHSSC</sequence>
<evidence type="ECO:0000256" key="5">
    <source>
        <dbReference type="ARBA" id="ARBA00023180"/>
    </source>
</evidence>
<gene>
    <name evidence="12" type="ORF">OEZ85_014358</name>
</gene>
<evidence type="ECO:0000313" key="12">
    <source>
        <dbReference type="EMBL" id="WIA17526.1"/>
    </source>
</evidence>
<keyword evidence="13" id="KW-1185">Reference proteome</keyword>
<feature type="signal peptide" evidence="8">
    <location>
        <begin position="1"/>
        <end position="21"/>
    </location>
</feature>